<evidence type="ECO:0000259" key="4">
    <source>
        <dbReference type="Pfam" id="PF22890"/>
    </source>
</evidence>
<feature type="region of interest" description="Disordered" evidence="3">
    <location>
        <begin position="721"/>
        <end position="754"/>
    </location>
</feature>
<evidence type="ECO:0000313" key="6">
    <source>
        <dbReference type="Proteomes" id="UP000658997"/>
    </source>
</evidence>
<organism evidence="5 6">
    <name type="scientific">Ustilago bromivora</name>
    <dbReference type="NCBI Taxonomy" id="307758"/>
    <lineage>
        <taxon>Eukaryota</taxon>
        <taxon>Fungi</taxon>
        <taxon>Dikarya</taxon>
        <taxon>Basidiomycota</taxon>
        <taxon>Ustilaginomycotina</taxon>
        <taxon>Ustilaginomycetes</taxon>
        <taxon>Ustilaginales</taxon>
        <taxon>Ustilaginaceae</taxon>
        <taxon>Ustilago</taxon>
    </lineage>
</organism>
<comment type="caution">
    <text evidence="5">The sequence shown here is derived from an EMBL/GenBank/DDBJ whole genome shotgun (WGS) entry which is preliminary data.</text>
</comment>
<keyword evidence="2" id="KW-0802">TPR repeat</keyword>
<dbReference type="AlphaFoldDB" id="A0A8H8QKN9"/>
<gene>
    <name evidence="5" type="ORF">UBRO2_02301</name>
</gene>
<reference evidence="5" key="1">
    <citation type="submission" date="2018-08" db="EMBL/GenBank/DDBJ databases">
        <authorList>
            <person name="Guldener U."/>
        </authorList>
    </citation>
    <scope>NUCLEOTIDE SEQUENCE</scope>
    <source>
        <strain evidence="5">UB2</strain>
    </source>
</reference>
<accession>A0A8H8QKN9</accession>
<feature type="domain" description="EMC2 TPR-like" evidence="4">
    <location>
        <begin position="97"/>
        <end position="207"/>
    </location>
</feature>
<evidence type="ECO:0000256" key="2">
    <source>
        <dbReference type="ARBA" id="ARBA00022803"/>
    </source>
</evidence>
<evidence type="ECO:0000256" key="3">
    <source>
        <dbReference type="SAM" id="MobiDB-lite"/>
    </source>
</evidence>
<dbReference type="PANTHER" id="PTHR12760">
    <property type="entry name" value="TETRATRICOPEPTIDE REPEAT PROTEIN"/>
    <property type="match status" value="1"/>
</dbReference>
<dbReference type="InterPro" id="IPR019734">
    <property type="entry name" value="TPR_rpt"/>
</dbReference>
<dbReference type="InterPro" id="IPR039856">
    <property type="entry name" value="EMC2-like"/>
</dbReference>
<dbReference type="InterPro" id="IPR011990">
    <property type="entry name" value="TPR-like_helical_dom_sf"/>
</dbReference>
<evidence type="ECO:0000313" key="5">
    <source>
        <dbReference type="EMBL" id="SYW78109.1"/>
    </source>
</evidence>
<dbReference type="InterPro" id="IPR055217">
    <property type="entry name" value="TPR_EMC2"/>
</dbReference>
<keyword evidence="1" id="KW-0677">Repeat</keyword>
<dbReference type="SUPFAM" id="SSF48452">
    <property type="entry name" value="TPR-like"/>
    <property type="match status" value="1"/>
</dbReference>
<dbReference type="Gene3D" id="1.25.40.10">
    <property type="entry name" value="Tetratricopeptide repeat domain"/>
    <property type="match status" value="1"/>
</dbReference>
<dbReference type="EMBL" id="ULHB01000034">
    <property type="protein sequence ID" value="SYW78109.1"/>
    <property type="molecule type" value="Genomic_DNA"/>
</dbReference>
<dbReference type="Pfam" id="PF22890">
    <property type="entry name" value="TPR_EMC2"/>
    <property type="match status" value="1"/>
</dbReference>
<dbReference type="SMART" id="SM00028">
    <property type="entry name" value="TPR"/>
    <property type="match status" value="3"/>
</dbReference>
<protein>
    <recommendedName>
        <fullName evidence="4">EMC2 TPR-like domain-containing protein</fullName>
    </recommendedName>
</protein>
<feature type="compositionally biased region" description="Basic and acidic residues" evidence="3">
    <location>
        <begin position="744"/>
        <end position="754"/>
    </location>
</feature>
<keyword evidence="6" id="KW-1185">Reference proteome</keyword>
<name>A0A8H8QKN9_9BASI</name>
<proteinExistence type="predicted"/>
<evidence type="ECO:0000256" key="1">
    <source>
        <dbReference type="ARBA" id="ARBA00022737"/>
    </source>
</evidence>
<dbReference type="Proteomes" id="UP000658997">
    <property type="component" value="Unassembled WGS sequence"/>
</dbReference>
<sequence>MTGTQFAVSGNPDKDPKAAVRWLAEQRRRPIRAPHKTVQYGELIIVSGHLSSLPDEDLYSLLEQVAISAIELARFDLAELCISRLRSRFPFSARVTSLQGMLLEGQGNITAALALYDSALIKEPASLILSRRRIAALKSLGGSEGKERVVEALNSHLDTFYNDPEAWQELAEAYADEAMYAQSAFALEEVLLQVPQNSFFHLKYAETVYTNGEVAKAYKAYLRVLELCQSDAGATATAAGDKGTQQGPWVRALWGTKITTTALLANPALGKASSAQDTINTEKVKKIDELLTGLLLNKVYTPQAVPIEMVKLTLSFVMLGLGLATAASAAPVDEFTEPTAGKGYQNPYKNSGTIGDANLDARLAQVEDEWVLRDAIYDWSLQRFGPLFEHELGVCEENSEKCSQAEMICYLGTPDCRRTKPGKERDELIAYYAGSYLTLFTHGKCHHNSENKEWCSKLGFCSKYHVKDDGKCKNLDLTEESNDVRKVLEHLDSSKGDAYAVQYDVPVGGYTWAEQGCSELEKYIYLSLSPNRHLLRPPISLSKPSKQIEMVKFEPIFSLLLGVGVATTAYAATIPASSASHRDTEVGTGAEIDATAILAHFSNREELFPLAETQAETQLQDFFSRYGQCPAPSGTCHDYICLHDTPHCKPYSAEEQRETIEKTKRVLLDLISTVKCYPVPKGVDGCDEEGYCDVFKTKDLTDCKCRMLKKEEYADALAKHPDFAPHLGDDDENEEEPRRRKLQRRSEHAAFNPDKVEADPVFETNVEVLREIGLGQIGTCDVESRTCAKDHICKLGTANCRPFEAGKRIRFTETFIALQQKLIETGKCHRSSHNKHWCNQYGFCDVSEYRDDCRALEYSDDEKATNVLVLDDGKWVWPYEVQAKNDDELGTGTAKGKEPTHIYQHRDGDVDFTQYRTQPQQPAEGRDDQVQNFSSYLVTITEQPDMLGALYQAANVHDQPSMVQIREQLILLSHNKKATRKLLKSSSKRARAIKAGLLTQEPALYGRITKRSTDAGLQTVTFDPASTDPTPDPTSDEVCAFMEVTGNIHSDLTMVYALASVLGIESIGGVRTFWKQLHIWAADEKEAFKALKRGKLAAMLEESKSFPGASVSS</sequence>